<reference evidence="3 4" key="1">
    <citation type="journal article" date="2019" name="Int. J. Syst. Evol. Microbiol.">
        <title>The Global Catalogue of Microorganisms (GCM) 10K type strain sequencing project: providing services to taxonomists for standard genome sequencing and annotation.</title>
        <authorList>
            <consortium name="The Broad Institute Genomics Platform"/>
            <consortium name="The Broad Institute Genome Sequencing Center for Infectious Disease"/>
            <person name="Wu L."/>
            <person name="Ma J."/>
        </authorList>
    </citation>
    <scope>NUCLEOTIDE SEQUENCE [LARGE SCALE GENOMIC DNA]</scope>
    <source>
        <strain evidence="3 4">JCM 14545</strain>
    </source>
</reference>
<feature type="transmembrane region" description="Helical" evidence="2">
    <location>
        <begin position="92"/>
        <end position="115"/>
    </location>
</feature>
<dbReference type="Proteomes" id="UP001501116">
    <property type="component" value="Unassembled WGS sequence"/>
</dbReference>
<feature type="compositionally biased region" description="Low complexity" evidence="1">
    <location>
        <begin position="139"/>
        <end position="157"/>
    </location>
</feature>
<name>A0ABN2RGL6_9PSEU</name>
<dbReference type="RefSeq" id="WP_344422730.1">
    <property type="nucleotide sequence ID" value="NZ_BAAANN010000019.1"/>
</dbReference>
<feature type="transmembrane region" description="Helical" evidence="2">
    <location>
        <begin position="28"/>
        <end position="51"/>
    </location>
</feature>
<evidence type="ECO:0000313" key="3">
    <source>
        <dbReference type="EMBL" id="GAA1968819.1"/>
    </source>
</evidence>
<keyword evidence="2" id="KW-0812">Transmembrane</keyword>
<evidence type="ECO:0000313" key="4">
    <source>
        <dbReference type="Proteomes" id="UP001501116"/>
    </source>
</evidence>
<keyword evidence="2" id="KW-1133">Transmembrane helix</keyword>
<sequence>MKLGANAQEVADRVAAAVVVVGVLGAPFYHPGALGAAASSAVLCLGLALAWRSVLRRDYAWTDPARLTWADFDDSRVRALTRRLLLGWGARFACVAYLTVVTAILAHVGAPAGFFDAPSRSSRSRWACWPRYRRRGSGPRRACSRSPRWHSPAHPAASSPPPPGASNWCAGSPTG</sequence>
<organism evidence="3 4">
    <name type="scientific">Amycolatopsis minnesotensis</name>
    <dbReference type="NCBI Taxonomy" id="337894"/>
    <lineage>
        <taxon>Bacteria</taxon>
        <taxon>Bacillati</taxon>
        <taxon>Actinomycetota</taxon>
        <taxon>Actinomycetes</taxon>
        <taxon>Pseudonocardiales</taxon>
        <taxon>Pseudonocardiaceae</taxon>
        <taxon>Amycolatopsis</taxon>
    </lineage>
</organism>
<keyword evidence="4" id="KW-1185">Reference proteome</keyword>
<protein>
    <submittedName>
        <fullName evidence="3">Uncharacterized protein</fullName>
    </submittedName>
</protein>
<evidence type="ECO:0000256" key="1">
    <source>
        <dbReference type="SAM" id="MobiDB-lite"/>
    </source>
</evidence>
<feature type="region of interest" description="Disordered" evidence="1">
    <location>
        <begin position="135"/>
        <end position="175"/>
    </location>
</feature>
<proteinExistence type="predicted"/>
<dbReference type="EMBL" id="BAAANN010000019">
    <property type="protein sequence ID" value="GAA1968819.1"/>
    <property type="molecule type" value="Genomic_DNA"/>
</dbReference>
<keyword evidence="2" id="KW-0472">Membrane</keyword>
<gene>
    <name evidence="3" type="ORF">GCM10009754_47380</name>
</gene>
<comment type="caution">
    <text evidence="3">The sequence shown here is derived from an EMBL/GenBank/DDBJ whole genome shotgun (WGS) entry which is preliminary data.</text>
</comment>
<accession>A0ABN2RGL6</accession>
<evidence type="ECO:0000256" key="2">
    <source>
        <dbReference type="SAM" id="Phobius"/>
    </source>
</evidence>